<sequence>MRGTRKAKETEYRIFKEFNTKTDRDRVYLTAGHKIRVDIFKGYLWQVPELLRCKNWRIGDSCDKGVCKTYYIDILPA</sequence>
<protein>
    <submittedName>
        <fullName evidence="1">Uncharacterized protein</fullName>
    </submittedName>
</protein>
<proteinExistence type="predicted"/>
<organism evidence="1 2">
    <name type="scientific">Dorea formicigenerans</name>
    <dbReference type="NCBI Taxonomy" id="39486"/>
    <lineage>
        <taxon>Bacteria</taxon>
        <taxon>Bacillati</taxon>
        <taxon>Bacillota</taxon>
        <taxon>Clostridia</taxon>
        <taxon>Lachnospirales</taxon>
        <taxon>Lachnospiraceae</taxon>
        <taxon>Dorea</taxon>
    </lineage>
</organism>
<evidence type="ECO:0000313" key="1">
    <source>
        <dbReference type="EMBL" id="RHK65520.1"/>
    </source>
</evidence>
<dbReference type="EMBL" id="QRNS01000003">
    <property type="protein sequence ID" value="RHK65520.1"/>
    <property type="molecule type" value="Genomic_DNA"/>
</dbReference>
<accession>A0A415HA82</accession>
<dbReference type="Proteomes" id="UP000284152">
    <property type="component" value="Unassembled WGS sequence"/>
</dbReference>
<gene>
    <name evidence="1" type="ORF">DW054_02320</name>
</gene>
<dbReference type="AlphaFoldDB" id="A0A415HA82"/>
<comment type="caution">
    <text evidence="1">The sequence shown here is derived from an EMBL/GenBank/DDBJ whole genome shotgun (WGS) entry which is preliminary data.</text>
</comment>
<name>A0A415HA82_9FIRM</name>
<evidence type="ECO:0000313" key="2">
    <source>
        <dbReference type="Proteomes" id="UP000284152"/>
    </source>
</evidence>
<reference evidence="1 2" key="1">
    <citation type="submission" date="2018-08" db="EMBL/GenBank/DDBJ databases">
        <title>A genome reference for cultivated species of the human gut microbiota.</title>
        <authorList>
            <person name="Zou Y."/>
            <person name="Xue W."/>
            <person name="Luo G."/>
        </authorList>
    </citation>
    <scope>NUCLEOTIDE SEQUENCE [LARGE SCALE GENOMIC DNA]</scope>
    <source>
        <strain evidence="1 2">AF42-21</strain>
    </source>
</reference>